<dbReference type="Pfam" id="PF00635">
    <property type="entry name" value="Motile_Sperm"/>
    <property type="match status" value="1"/>
</dbReference>
<dbReference type="PANTHER" id="PTHR10809">
    <property type="entry name" value="VESICLE-ASSOCIATED MEMBRANE PROTEIN-ASSOCIATED PROTEIN"/>
    <property type="match status" value="1"/>
</dbReference>
<dbReference type="InterPro" id="IPR013783">
    <property type="entry name" value="Ig-like_fold"/>
</dbReference>
<comment type="subcellular location">
    <subcellularLocation>
        <location evidence="1">Membrane</location>
        <topology evidence="1">Single-pass type IV membrane protein</topology>
    </subcellularLocation>
</comment>
<evidence type="ECO:0000256" key="3">
    <source>
        <dbReference type="ARBA" id="ARBA00022692"/>
    </source>
</evidence>
<gene>
    <name evidence="9" type="ORF">M441DRAFT_417170</name>
</gene>
<dbReference type="STRING" id="1042311.A0A2T3Z8G1"/>
<evidence type="ECO:0000313" key="9">
    <source>
        <dbReference type="EMBL" id="PTB41070.1"/>
    </source>
</evidence>
<evidence type="ECO:0000256" key="5">
    <source>
        <dbReference type="ARBA" id="ARBA00023136"/>
    </source>
</evidence>
<dbReference type="EMBL" id="KZ679262">
    <property type="protein sequence ID" value="PTB41070.1"/>
    <property type="molecule type" value="Genomic_DNA"/>
</dbReference>
<dbReference type="InterPro" id="IPR008962">
    <property type="entry name" value="PapD-like_sf"/>
</dbReference>
<dbReference type="AlphaFoldDB" id="A0A2T3Z8G1"/>
<proteinExistence type="inferred from homology"/>
<evidence type="ECO:0000256" key="2">
    <source>
        <dbReference type="ARBA" id="ARBA00008932"/>
    </source>
</evidence>
<dbReference type="PANTHER" id="PTHR10809:SF6">
    <property type="entry name" value="AT11025P-RELATED"/>
    <property type="match status" value="1"/>
</dbReference>
<evidence type="ECO:0000256" key="7">
    <source>
        <dbReference type="SAM" id="Phobius"/>
    </source>
</evidence>
<dbReference type="GO" id="GO:0005789">
    <property type="term" value="C:endoplasmic reticulum membrane"/>
    <property type="evidence" value="ECO:0007669"/>
    <property type="project" value="InterPro"/>
</dbReference>
<dbReference type="GO" id="GO:0033149">
    <property type="term" value="F:FFAT motif binding"/>
    <property type="evidence" value="ECO:0007669"/>
    <property type="project" value="TreeGrafter"/>
</dbReference>
<dbReference type="SUPFAM" id="SSF49354">
    <property type="entry name" value="PapD-like"/>
    <property type="match status" value="1"/>
</dbReference>
<dbReference type="OrthoDB" id="264603at2759"/>
<dbReference type="Gene3D" id="2.60.40.10">
    <property type="entry name" value="Immunoglobulins"/>
    <property type="match status" value="1"/>
</dbReference>
<dbReference type="GO" id="GO:0061817">
    <property type="term" value="P:endoplasmic reticulum-plasma membrane tethering"/>
    <property type="evidence" value="ECO:0007669"/>
    <property type="project" value="TreeGrafter"/>
</dbReference>
<name>A0A2T3Z8G1_TRIA4</name>
<evidence type="ECO:0000259" key="8">
    <source>
        <dbReference type="PROSITE" id="PS50202"/>
    </source>
</evidence>
<keyword evidence="5 7" id="KW-0472">Membrane</keyword>
<protein>
    <recommendedName>
        <fullName evidence="8">MSP domain-containing protein</fullName>
    </recommendedName>
</protein>
<keyword evidence="4 7" id="KW-1133">Transmembrane helix</keyword>
<dbReference type="PROSITE" id="PS50202">
    <property type="entry name" value="MSP"/>
    <property type="match status" value="1"/>
</dbReference>
<feature type="domain" description="MSP" evidence="8">
    <location>
        <begin position="2"/>
        <end position="122"/>
    </location>
</feature>
<accession>A0A2T3Z8G1</accession>
<reference evidence="9 10" key="1">
    <citation type="submission" date="2016-07" db="EMBL/GenBank/DDBJ databases">
        <title>Multiple horizontal gene transfer events from other fungi enriched the ability of initially mycotrophic Trichoderma (Ascomycota) to feed on dead plant biomass.</title>
        <authorList>
            <consortium name="DOE Joint Genome Institute"/>
            <person name="Aerts A."/>
            <person name="Atanasova L."/>
            <person name="Chenthamara K."/>
            <person name="Zhang J."/>
            <person name="Grujic M."/>
            <person name="Henrissat B."/>
            <person name="Kuo A."/>
            <person name="Salamov A."/>
            <person name="Lipzen A."/>
            <person name="Labutti K."/>
            <person name="Barry K."/>
            <person name="Miao Y."/>
            <person name="Rahimi M.J."/>
            <person name="Shen Q."/>
            <person name="Grigoriev I.V."/>
            <person name="Kubicek C.P."/>
            <person name="Druzhinina I.S."/>
        </authorList>
    </citation>
    <scope>NUCLEOTIDE SEQUENCE [LARGE SCALE GENOMIC DNA]</scope>
    <source>
        <strain evidence="9 10">CBS 433.97</strain>
    </source>
</reference>
<dbReference type="PIRSF" id="PIRSF019693">
    <property type="entry name" value="VAMP-associated"/>
    <property type="match status" value="1"/>
</dbReference>
<dbReference type="InterPro" id="IPR016763">
    <property type="entry name" value="VAP"/>
</dbReference>
<dbReference type="InterPro" id="IPR000535">
    <property type="entry name" value="MSP_dom"/>
</dbReference>
<keyword evidence="10" id="KW-1185">Reference proteome</keyword>
<evidence type="ECO:0000256" key="1">
    <source>
        <dbReference type="ARBA" id="ARBA00004211"/>
    </source>
</evidence>
<evidence type="ECO:0000256" key="4">
    <source>
        <dbReference type="ARBA" id="ARBA00022989"/>
    </source>
</evidence>
<evidence type="ECO:0000313" key="10">
    <source>
        <dbReference type="Proteomes" id="UP000240493"/>
    </source>
</evidence>
<comment type="similarity">
    <text evidence="2">Belongs to the VAMP-associated protein (VAP) (TC 9.B.17) family.</text>
</comment>
<dbReference type="Proteomes" id="UP000240493">
    <property type="component" value="Unassembled WGS sequence"/>
</dbReference>
<dbReference type="GO" id="GO:0005886">
    <property type="term" value="C:plasma membrane"/>
    <property type="evidence" value="ECO:0007669"/>
    <property type="project" value="TreeGrafter"/>
</dbReference>
<feature type="region of interest" description="Disordered" evidence="6">
    <location>
        <begin position="148"/>
        <end position="204"/>
    </location>
</feature>
<feature type="compositionally biased region" description="Low complexity" evidence="6">
    <location>
        <begin position="189"/>
        <end position="204"/>
    </location>
</feature>
<feature type="transmembrane region" description="Helical" evidence="7">
    <location>
        <begin position="261"/>
        <end position="280"/>
    </location>
</feature>
<evidence type="ECO:0000256" key="6">
    <source>
        <dbReference type="SAM" id="MobiDB-lite"/>
    </source>
</evidence>
<keyword evidence="3 7" id="KW-0812">Transmembrane</keyword>
<dbReference type="GO" id="GO:0090158">
    <property type="term" value="P:endoplasmic reticulum membrane organization"/>
    <property type="evidence" value="ECO:0007669"/>
    <property type="project" value="TreeGrafter"/>
</dbReference>
<organism evidence="9 10">
    <name type="scientific">Trichoderma asperellum (strain ATCC 204424 / CBS 433.97 / NBRC 101777)</name>
    <dbReference type="NCBI Taxonomy" id="1042311"/>
    <lineage>
        <taxon>Eukaryota</taxon>
        <taxon>Fungi</taxon>
        <taxon>Dikarya</taxon>
        <taxon>Ascomycota</taxon>
        <taxon>Pezizomycotina</taxon>
        <taxon>Sordariomycetes</taxon>
        <taxon>Hypocreomycetidae</taxon>
        <taxon>Hypocreales</taxon>
        <taxon>Hypocreaceae</taxon>
        <taxon>Trichoderma</taxon>
    </lineage>
</organism>
<sequence>MSVEIEPLELSFRRPFTVEVSQILKIRNPSSSPLAFKVKTTAPKQYCVRPNAGRIEPGQDFDVTVLLQAMKADPPLDAKCRDKFLVQSAPITADKEFATIASVLETTDKASIFERKIRVNWLAAGESPDNGPSAAHPANATPIKQAAVNGSYDTPEPTRAYSSPSGDASTPAPPPYVDEKEDDDSRPQTAKSAASKTASAVAGTVQSGTDELKAKIAKLEAELANYKDGGLRQRNVKGSSSSEKGAAGAVAQQAKQGVEGVPVQIAAILCLVSFLLAYLFF</sequence>